<feature type="domain" description="JmjC" evidence="11">
    <location>
        <begin position="483"/>
        <end position="701"/>
    </location>
</feature>
<dbReference type="GO" id="GO:0000785">
    <property type="term" value="C:chromatin"/>
    <property type="evidence" value="ECO:0007669"/>
    <property type="project" value="TreeGrafter"/>
</dbReference>
<dbReference type="PROSITE" id="PS51183">
    <property type="entry name" value="JMJN"/>
    <property type="match status" value="1"/>
</dbReference>
<reference evidence="12" key="1">
    <citation type="journal article" date="2021" name="Open Biol.">
        <title>Shared evolutionary footprints suggest mitochondrial oxidative damage underlies multiple complex I losses in fungi.</title>
        <authorList>
            <person name="Schikora-Tamarit M.A."/>
            <person name="Marcet-Houben M."/>
            <person name="Nosek J."/>
            <person name="Gabaldon T."/>
        </authorList>
    </citation>
    <scope>NUCLEOTIDE SEQUENCE</scope>
    <source>
        <strain evidence="12">CBS6341</strain>
    </source>
</reference>
<feature type="compositionally biased region" description="Polar residues" evidence="7">
    <location>
        <begin position="1486"/>
        <end position="1499"/>
    </location>
</feature>
<evidence type="ECO:0000256" key="4">
    <source>
        <dbReference type="ARBA" id="ARBA00022833"/>
    </source>
</evidence>
<evidence type="ECO:0000259" key="11">
    <source>
        <dbReference type="PROSITE" id="PS51184"/>
    </source>
</evidence>
<evidence type="ECO:0000256" key="1">
    <source>
        <dbReference type="ARBA" id="ARBA00004123"/>
    </source>
</evidence>
<sequence length="1520" mass="174970">MTGFSSSTPEEESYVKQEERSPSYEISFSYSPNKENKPSIHNLLNNSQSVSPSPEIHLQSLSNVKPQYDNEQTFHEESEQPSSVTELHQANRSSTISSAEAPNTFGLRTREMINYRPGQIVPSFPALSKEDSFMGLESTYTYVGDSDTDFKDPYEVIESFKGFGSIHGAIKVRPPKDWKKTFVLKLKDLQFPVLVQSSHTLDSENDKSNTIENNRVKGAKYSFYKDLVEFYKEKKMALSRLPSIDKRMIDLYQLKKLVDERGGFDIVCAQKLWAQIGRELGYNAKTTTSLSSSLKLSYMKTIIELQAWREERDKNESFEPPSEPNENNKRFISSGTFETKRPRVLHEVKIPVISNSKTVFKRSKNLLKAKGFKTNFESFTDQIDGITQVDDFTFPYYDFHYWNRGIEVLDSPYPSSQVSQIQSFKKFIASHPDEVKSLEAIERFLTEDIFGSHSQTSNNLPTDIYGSGFITLENSIVGITDIEEAKDPWNLHNIPISDSGLLKFLSDDQELSKTSLDINQKFSITSWKAEDHLLYSIDYQHLGSSKLWLFISPEDQEKYEALLADYSKDVKSTKTMTSTSDEDFLQYLSQELIDELSSNSLDSKDQFDFRSDTINPKFMQFIDKSGDNKLRYNTNIILPLEILKQNGIKINYSIQQPGEFIIKFPKCYSMSISMGPSVSEHVNFAAHDWLNHGIDANNWTLKQGLLPAFSFYQLLTNIIESENHEAGLLKLIAPILNGLIEEELDLRNDLKYKIPSLKVISNKYDYISDNNLRNVFPTKAIINDGNDHFILDPRVLNKLIDDNLFDGDEFKIELHYYHSDERLKALQKLSSSYSQSRKSWLKKYDELLSSHEKPTLKALKSLYTESEKIFEEIPEAAVLRSFIDFSNNWISKAQEILNVKLKNRVRNRRGPNKQPSQEESEVKEIFEVQVLADLMSQISCLTITAPEVDQLIELSNEVYQYEVSVRNFLNDYSIHHTLEEFFEWIDLGKSLGVKLESVEFLERIVRRMDWIERYNELEKDRPETRPKSLNEYIALHDEGYDILGFNDTNTLETLLGKIKTGKFLSAKINHVLQSSYFSVTQLKAFLDSSKSIPIEYHVSQKLIEIQDKHSKAVDERNELWDNVAKNSSKLAETKQLFQKKLNKDPSFSLLEFENLTTGFRGDENDVRPFYSKVKETINKSREMNPSEPPYTELDYEIRQSEEWVRRLKRMFGKVNAPFNVMKQHLTTLLDQASFAMQVDDIYIKSDENNDKEHKTHYCLCRRSESGTMIACERCNEWYHCKCLKVGRGKMKGVDKYICPICDYRITVPKEYNTPSLEDMENMTFEGSTLVIAPDDFEIVRKIYEATLQYKKFLETTVLSADGNLIQDLTLNELKFYVRKLEGSSVLINDHYNRLRYLIWERDPFCDTAPPIVDSGTKTKAKKKTIPSTQEDIVHAPETATQTSSIFEKADDSLISPSPSTSEYNILTSNTSTSEPQNRSIIPESTKPPQDTTVTSSTSERILPLQQIAASAQNYEDLTQG</sequence>
<feature type="region of interest" description="Disordered" evidence="7">
    <location>
        <begin position="1"/>
        <end position="57"/>
    </location>
</feature>
<dbReference type="PANTHER" id="PTHR10694:SF113">
    <property type="entry name" value="PROTEIN JUMONJI"/>
    <property type="match status" value="1"/>
</dbReference>
<dbReference type="InterPro" id="IPR003349">
    <property type="entry name" value="JmjN"/>
</dbReference>
<dbReference type="InterPro" id="IPR011011">
    <property type="entry name" value="Znf_FYVE_PHD"/>
</dbReference>
<feature type="compositionally biased region" description="Polar residues" evidence="7">
    <location>
        <begin position="24"/>
        <end position="33"/>
    </location>
</feature>
<feature type="compositionally biased region" description="Basic and acidic residues" evidence="7">
    <location>
        <begin position="13"/>
        <end position="22"/>
    </location>
</feature>
<dbReference type="PROSITE" id="PS01359">
    <property type="entry name" value="ZF_PHD_1"/>
    <property type="match status" value="1"/>
</dbReference>
<keyword evidence="3 6" id="KW-0863">Zinc-finger</keyword>
<keyword evidence="4" id="KW-0862">Zinc</keyword>
<dbReference type="SUPFAM" id="SSF51197">
    <property type="entry name" value="Clavaminate synthase-like"/>
    <property type="match status" value="1"/>
</dbReference>
<dbReference type="GO" id="GO:0010468">
    <property type="term" value="P:regulation of gene expression"/>
    <property type="evidence" value="ECO:0007669"/>
    <property type="project" value="TreeGrafter"/>
</dbReference>
<dbReference type="EMBL" id="JAEUBF010000131">
    <property type="protein sequence ID" value="KAH3680329.1"/>
    <property type="molecule type" value="Genomic_DNA"/>
</dbReference>
<feature type="compositionally biased region" description="Polar residues" evidence="7">
    <location>
        <begin position="1454"/>
        <end position="1479"/>
    </location>
</feature>
<dbReference type="CDD" id="cd16100">
    <property type="entry name" value="ARID"/>
    <property type="match status" value="1"/>
</dbReference>
<dbReference type="InterPro" id="IPR013083">
    <property type="entry name" value="Znf_RING/FYVE/PHD"/>
</dbReference>
<dbReference type="PANTHER" id="PTHR10694">
    <property type="entry name" value="LYSINE-SPECIFIC DEMETHYLASE"/>
    <property type="match status" value="1"/>
</dbReference>
<keyword evidence="13" id="KW-1185">Reference proteome</keyword>
<keyword evidence="2" id="KW-0479">Metal-binding</keyword>
<evidence type="ECO:0000256" key="2">
    <source>
        <dbReference type="ARBA" id="ARBA00022723"/>
    </source>
</evidence>
<dbReference type="CDD" id="cd15518">
    <property type="entry name" value="PHD_Ecm5p_Lid2p_like"/>
    <property type="match status" value="1"/>
</dbReference>
<dbReference type="InterPro" id="IPR019787">
    <property type="entry name" value="Znf_PHD-finger"/>
</dbReference>
<keyword evidence="5" id="KW-0539">Nucleus</keyword>
<dbReference type="OrthoDB" id="1678912at2759"/>
<dbReference type="PROSITE" id="PS51184">
    <property type="entry name" value="JMJC"/>
    <property type="match status" value="1"/>
</dbReference>
<name>A0A9P8TIR8_9ASCO</name>
<feature type="region of interest" description="Disordered" evidence="7">
    <location>
        <begin position="71"/>
        <end position="99"/>
    </location>
</feature>
<accession>A0A9P8TIR8</accession>
<dbReference type="InterPro" id="IPR019786">
    <property type="entry name" value="Zinc_finger_PHD-type_CS"/>
</dbReference>
<evidence type="ECO:0000259" key="10">
    <source>
        <dbReference type="PROSITE" id="PS51183"/>
    </source>
</evidence>
<comment type="caution">
    <text evidence="12">The sequence shown here is derived from an EMBL/GenBank/DDBJ whole genome shotgun (WGS) entry which is preliminary data.</text>
</comment>
<comment type="subcellular location">
    <subcellularLocation>
        <location evidence="1">Nucleus</location>
    </subcellularLocation>
</comment>
<evidence type="ECO:0000313" key="13">
    <source>
        <dbReference type="Proteomes" id="UP000769528"/>
    </source>
</evidence>
<evidence type="ECO:0000313" key="12">
    <source>
        <dbReference type="EMBL" id="KAH3680329.1"/>
    </source>
</evidence>
<dbReference type="InterPro" id="IPR036431">
    <property type="entry name" value="ARID_dom_sf"/>
</dbReference>
<dbReference type="InterPro" id="IPR001606">
    <property type="entry name" value="ARID_dom"/>
</dbReference>
<dbReference type="GO" id="GO:0003677">
    <property type="term" value="F:DNA binding"/>
    <property type="evidence" value="ECO:0007669"/>
    <property type="project" value="InterPro"/>
</dbReference>
<dbReference type="Gene3D" id="3.30.40.10">
    <property type="entry name" value="Zinc/RING finger domain, C3HC4 (zinc finger)"/>
    <property type="match status" value="1"/>
</dbReference>
<feature type="compositionally biased region" description="Polar residues" evidence="7">
    <location>
        <begin position="80"/>
        <end position="99"/>
    </location>
</feature>
<dbReference type="SMART" id="SM01014">
    <property type="entry name" value="ARID"/>
    <property type="match status" value="1"/>
</dbReference>
<dbReference type="GO" id="GO:0006338">
    <property type="term" value="P:chromatin remodeling"/>
    <property type="evidence" value="ECO:0007669"/>
    <property type="project" value="TreeGrafter"/>
</dbReference>
<evidence type="ECO:0000256" key="7">
    <source>
        <dbReference type="SAM" id="MobiDB-lite"/>
    </source>
</evidence>
<dbReference type="Gene3D" id="2.60.120.650">
    <property type="entry name" value="Cupin"/>
    <property type="match status" value="1"/>
</dbReference>
<dbReference type="Pfam" id="PF00628">
    <property type="entry name" value="PHD"/>
    <property type="match status" value="1"/>
</dbReference>
<dbReference type="GO" id="GO:0008270">
    <property type="term" value="F:zinc ion binding"/>
    <property type="evidence" value="ECO:0007669"/>
    <property type="project" value="UniProtKB-KW"/>
</dbReference>
<protein>
    <submittedName>
        <fullName evidence="12">Uncharacterized protein</fullName>
    </submittedName>
</protein>
<dbReference type="PROSITE" id="PS51011">
    <property type="entry name" value="ARID"/>
    <property type="match status" value="1"/>
</dbReference>
<dbReference type="SMART" id="SM00558">
    <property type="entry name" value="JmjC"/>
    <property type="match status" value="1"/>
</dbReference>
<feature type="compositionally biased region" description="Polar residues" evidence="7">
    <location>
        <begin position="42"/>
        <end position="52"/>
    </location>
</feature>
<dbReference type="GO" id="GO:0005634">
    <property type="term" value="C:nucleus"/>
    <property type="evidence" value="ECO:0007669"/>
    <property type="project" value="UniProtKB-SubCell"/>
</dbReference>
<dbReference type="InterPro" id="IPR001965">
    <property type="entry name" value="Znf_PHD"/>
</dbReference>
<dbReference type="Gene3D" id="1.10.150.60">
    <property type="entry name" value="ARID DNA-binding domain"/>
    <property type="match status" value="1"/>
</dbReference>
<evidence type="ECO:0000256" key="6">
    <source>
        <dbReference type="PROSITE-ProRule" id="PRU00146"/>
    </source>
</evidence>
<feature type="region of interest" description="Disordered" evidence="7">
    <location>
        <begin position="1448"/>
        <end position="1503"/>
    </location>
</feature>
<evidence type="ECO:0000259" key="8">
    <source>
        <dbReference type="PROSITE" id="PS50016"/>
    </source>
</evidence>
<gene>
    <name evidence="12" type="ORF">WICMUC_000396</name>
</gene>
<feature type="domain" description="JmjN" evidence="10">
    <location>
        <begin position="140"/>
        <end position="181"/>
    </location>
</feature>
<dbReference type="Pfam" id="PF02373">
    <property type="entry name" value="JmjC"/>
    <property type="match status" value="2"/>
</dbReference>
<feature type="domain" description="PHD-type" evidence="8">
    <location>
        <begin position="1255"/>
        <end position="1304"/>
    </location>
</feature>
<dbReference type="InterPro" id="IPR013637">
    <property type="entry name" value="Lys_sp_deMease-like_dom"/>
</dbReference>
<dbReference type="Pfam" id="PF01388">
    <property type="entry name" value="ARID"/>
    <property type="match status" value="1"/>
</dbReference>
<dbReference type="Proteomes" id="UP000769528">
    <property type="component" value="Unassembled WGS sequence"/>
</dbReference>
<reference evidence="12" key="2">
    <citation type="submission" date="2021-01" db="EMBL/GenBank/DDBJ databases">
        <authorList>
            <person name="Schikora-Tamarit M.A."/>
        </authorList>
    </citation>
    <scope>NUCLEOTIDE SEQUENCE</scope>
    <source>
        <strain evidence="12">CBS6341</strain>
    </source>
</reference>
<evidence type="ECO:0000256" key="3">
    <source>
        <dbReference type="ARBA" id="ARBA00022771"/>
    </source>
</evidence>
<evidence type="ECO:0000256" key="5">
    <source>
        <dbReference type="ARBA" id="ARBA00023242"/>
    </source>
</evidence>
<feature type="region of interest" description="Disordered" evidence="7">
    <location>
        <begin position="313"/>
        <end position="333"/>
    </location>
</feature>
<dbReference type="PROSITE" id="PS50016">
    <property type="entry name" value="ZF_PHD_2"/>
    <property type="match status" value="1"/>
</dbReference>
<dbReference type="SUPFAM" id="SSF46774">
    <property type="entry name" value="ARID-like"/>
    <property type="match status" value="1"/>
</dbReference>
<organism evidence="12 13">
    <name type="scientific">Wickerhamomyces mucosus</name>
    <dbReference type="NCBI Taxonomy" id="1378264"/>
    <lineage>
        <taxon>Eukaryota</taxon>
        <taxon>Fungi</taxon>
        <taxon>Dikarya</taxon>
        <taxon>Ascomycota</taxon>
        <taxon>Saccharomycotina</taxon>
        <taxon>Saccharomycetes</taxon>
        <taxon>Phaffomycetales</taxon>
        <taxon>Wickerhamomycetaceae</taxon>
        <taxon>Wickerhamomyces</taxon>
    </lineage>
</organism>
<evidence type="ECO:0000259" key="9">
    <source>
        <dbReference type="PROSITE" id="PS51011"/>
    </source>
</evidence>
<dbReference type="Pfam" id="PF08429">
    <property type="entry name" value="PLU-1"/>
    <property type="match status" value="1"/>
</dbReference>
<dbReference type="InterPro" id="IPR003347">
    <property type="entry name" value="JmjC_dom"/>
</dbReference>
<dbReference type="SMART" id="SM00249">
    <property type="entry name" value="PHD"/>
    <property type="match status" value="1"/>
</dbReference>
<dbReference type="SUPFAM" id="SSF57903">
    <property type="entry name" value="FYVE/PHD zinc finger"/>
    <property type="match status" value="1"/>
</dbReference>
<dbReference type="SMART" id="SM00501">
    <property type="entry name" value="BRIGHT"/>
    <property type="match status" value="1"/>
</dbReference>
<proteinExistence type="predicted"/>
<feature type="domain" description="ARID" evidence="9">
    <location>
        <begin position="217"/>
        <end position="310"/>
    </location>
</feature>